<dbReference type="InterPro" id="IPR057169">
    <property type="entry name" value="DUF7847"/>
</dbReference>
<feature type="transmembrane region" description="Helical" evidence="2">
    <location>
        <begin position="21"/>
        <end position="42"/>
    </location>
</feature>
<feature type="domain" description="DUF7847" evidence="3">
    <location>
        <begin position="3"/>
        <end position="282"/>
    </location>
</feature>
<evidence type="ECO:0000313" key="5">
    <source>
        <dbReference type="Proteomes" id="UP000247832"/>
    </source>
</evidence>
<feature type="transmembrane region" description="Helical" evidence="2">
    <location>
        <begin position="161"/>
        <end position="183"/>
    </location>
</feature>
<proteinExistence type="predicted"/>
<evidence type="ECO:0000313" key="4">
    <source>
        <dbReference type="EMBL" id="PYI69272.1"/>
    </source>
</evidence>
<keyword evidence="2" id="KW-0472">Membrane</keyword>
<accession>A0A2V5LED0</accession>
<protein>
    <recommendedName>
        <fullName evidence="3">DUF7847 domain-containing protein</fullName>
    </recommendedName>
</protein>
<feature type="transmembrane region" description="Helical" evidence="2">
    <location>
        <begin position="71"/>
        <end position="98"/>
    </location>
</feature>
<evidence type="ECO:0000256" key="1">
    <source>
        <dbReference type="SAM" id="MobiDB-lite"/>
    </source>
</evidence>
<evidence type="ECO:0000259" key="3">
    <source>
        <dbReference type="Pfam" id="PF25231"/>
    </source>
</evidence>
<reference evidence="4 5" key="1">
    <citation type="submission" date="2018-05" db="EMBL/GenBank/DDBJ databases">
        <title>Genetic diversity of glacier-inhabiting Cryobacterium bacteria in China and description of Cryobacterium mengkeensis sp. nov. and Arthrobacter glacialis sp. nov.</title>
        <authorList>
            <person name="Liu Q."/>
            <person name="Xin Y.-H."/>
        </authorList>
    </citation>
    <scope>NUCLEOTIDE SEQUENCE [LARGE SCALE GENOMIC DNA]</scope>
    <source>
        <strain evidence="4 5">LI2</strain>
    </source>
</reference>
<feature type="region of interest" description="Disordered" evidence="1">
    <location>
        <begin position="308"/>
        <end position="364"/>
    </location>
</feature>
<comment type="caution">
    <text evidence="4">The sequence shown here is derived from an EMBL/GenBank/DDBJ whole genome shotgun (WGS) entry which is preliminary data.</text>
</comment>
<feature type="transmembrane region" description="Helical" evidence="2">
    <location>
        <begin position="214"/>
        <end position="247"/>
    </location>
</feature>
<feature type="compositionally biased region" description="Low complexity" evidence="1">
    <location>
        <begin position="321"/>
        <end position="349"/>
    </location>
</feature>
<dbReference type="Pfam" id="PF25231">
    <property type="entry name" value="DUF7847"/>
    <property type="match status" value="1"/>
</dbReference>
<feature type="transmembrane region" description="Helical" evidence="2">
    <location>
        <begin position="119"/>
        <end position="149"/>
    </location>
</feature>
<evidence type="ECO:0000256" key="2">
    <source>
        <dbReference type="SAM" id="Phobius"/>
    </source>
</evidence>
<organism evidence="4 5">
    <name type="scientific">Arthrobacter livingstonensis</name>
    <dbReference type="NCBI Taxonomy" id="670078"/>
    <lineage>
        <taxon>Bacteria</taxon>
        <taxon>Bacillati</taxon>
        <taxon>Actinomycetota</taxon>
        <taxon>Actinomycetes</taxon>
        <taxon>Micrococcales</taxon>
        <taxon>Micrococcaceae</taxon>
        <taxon>Arthrobacter</taxon>
    </lineage>
</organism>
<name>A0A2V5LED0_9MICC</name>
<feature type="compositionally biased region" description="Pro residues" evidence="1">
    <location>
        <begin position="350"/>
        <end position="364"/>
    </location>
</feature>
<dbReference type="Proteomes" id="UP000247832">
    <property type="component" value="Unassembled WGS sequence"/>
</dbReference>
<feature type="transmembrane region" description="Helical" evidence="2">
    <location>
        <begin position="267"/>
        <end position="292"/>
    </location>
</feature>
<dbReference type="AlphaFoldDB" id="A0A2V5LED0"/>
<gene>
    <name evidence="4" type="ORF">CVV68_02370</name>
</gene>
<dbReference type="EMBL" id="QJVD01000002">
    <property type="protein sequence ID" value="PYI69272.1"/>
    <property type="molecule type" value="Genomic_DNA"/>
</dbReference>
<keyword evidence="5" id="KW-1185">Reference proteome</keyword>
<keyword evidence="2" id="KW-1133">Transmembrane helix</keyword>
<sequence>MLDGAFQAARRNGKAMFGSALIFQVITAVITLAITLSALGRFSSNIFADSLSQTAPTEAQLNGLAGTMLQLFIAVGVVSIISALMEMVLQGALVVPVLRATLNRKTEFGQMWRLVKPRIGSLLLLALVYAAATFLAIAVYAGILIGLLVATNSMGSSSGGLAALGFGLLLSLPFLAAGIWVGVKVMLAPASIVVEDIGVFAAIKRSWQLTRQNWWRTFGIAALAAIIASVIGGIITTPVTLLLGLLLPVMSPNPDQLMGTTALATVISSLIGALVGAVTVAFQTGVMALIYVDLRMRRDGFDVTLLKESESGKDDGGIPGRGAPAPAAVGHYPTGQFPQGQQPPTQYPGQNPPAPNPPSQYPGQ</sequence>
<keyword evidence="2" id="KW-0812">Transmembrane</keyword>